<feature type="repeat" description="ANK" evidence="3">
    <location>
        <begin position="1138"/>
        <end position="1170"/>
    </location>
</feature>
<gene>
    <name evidence="6" type="ORF">NMOB1V02_LOCUS741</name>
</gene>
<evidence type="ECO:0000313" key="6">
    <source>
        <dbReference type="EMBL" id="CAD7272823.1"/>
    </source>
</evidence>
<feature type="compositionally biased region" description="Low complexity" evidence="4">
    <location>
        <begin position="781"/>
        <end position="790"/>
    </location>
</feature>
<dbReference type="InterPro" id="IPR037198">
    <property type="entry name" value="MutL_C_sf"/>
</dbReference>
<dbReference type="SMART" id="SM00248">
    <property type="entry name" value="ANK"/>
    <property type="match status" value="1"/>
</dbReference>
<evidence type="ECO:0000256" key="1">
    <source>
        <dbReference type="ARBA" id="ARBA00006082"/>
    </source>
</evidence>
<evidence type="ECO:0000259" key="5">
    <source>
        <dbReference type="Pfam" id="PF02518"/>
    </source>
</evidence>
<dbReference type="PANTHER" id="PTHR10073:SF47">
    <property type="entry name" value="DNA MISMATCH REPAIR PROTEIN MLH3"/>
    <property type="match status" value="1"/>
</dbReference>
<dbReference type="OrthoDB" id="496981at2759"/>
<keyword evidence="2" id="KW-0227">DNA damage</keyword>
<dbReference type="GO" id="GO:0032300">
    <property type="term" value="C:mismatch repair complex"/>
    <property type="evidence" value="ECO:0007669"/>
    <property type="project" value="InterPro"/>
</dbReference>
<dbReference type="InterPro" id="IPR002110">
    <property type="entry name" value="Ankyrin_rpt"/>
</dbReference>
<keyword evidence="3" id="KW-0040">ANK repeat</keyword>
<dbReference type="PROSITE" id="PS50088">
    <property type="entry name" value="ANK_REPEAT"/>
    <property type="match status" value="1"/>
</dbReference>
<accession>A0A7R9BCT6</accession>
<sequence>MESSGSSRVRIEQLPVSVSGLIRSSVQIVSPARCVEELLYNAIDAEADCIAVRLDLEKRWRIVVVDNGVGIHPLDMNNVGKRYFTSKCHSTEELSRSSVYHGYRGESLCSIAQVSGLMEIKSKCPNSRETSCQLFWHGKPWKCSSTDYTELAGTTVTVMDFFYNLPVRRKAMKISVEINAIRQSLSMIAVVYPNISMSLKDENTGSTLFSAIKCDSTQDSFRRIFGESAALGLRKLKHRRGNIVLEGFVKEQLYDRSVKLLFVNKVFLKKCKLQSVVDAACAKALQCARSEKGFVYILNFRVPYGEYELVHEHKCRAIEFADWPALISCVEESFAKFKDERILRVDDAEEEEDIGRLISQDVPESLPRCDNWSDANRRMNVNEKLASFAQDERPSGTSLKIRRKVSEPCRSNRSGIVAAPYFMIVKHAPKLPRLKTLDFPSLYKCLSDEVPSDFESVNFVAGKKLCRKRSASHITVRGSSVPSVSKTQDFFSDFDSEASKTPKSWYLHEDNRVVFDVPGNSETIEMESAGNPVPVSDEANRCDQLTKSALNIGLGVRGENRSDPSSGVNFPDPNKRESDSKVESISSSISPESVLSWSSHRFREESSPEKRVWKDTSDVAIVKSKSRSIFSDLDELDGSAEIRKISVETSRCSKPGSIIEKWRTSQTKPDDSQCTSHPLSACSEAFVEYPQKNFPAETIDLVSDEVRSELTPVLNLEEANFVSLTESCTRNDFLDSLSVQASQSSKKGSFLDKWRNGSLASSQAYRSLGSPEDSPNVGPQSNDLLDAGSSDSSLFREVNDVDQGSHACAREELNSCEWTGLERNESHEIDDVGGGKSCSLASDEVGLERMNPDHIDDLLKRKLQPSTIAGVTVRQEPWADEKSTSFTHFEYDWDNPVFPVIPQVTDFCVLTEGATLKFTKNMLETFRVVGQADKKFIIVIGEDDQSASWLIAIDQHAIHERIRLETFLTENIEIVNGNKVLRSCPVDPPIKVELPKRDAEIFYSLSELSSAYGLRCSNWEESDSSVLIYFSRIPSCFMERSIVEIIKGGQKRNNGPFLSGIGIPLRSGDPEELRNLCAKFLLELIERVNSMDGARVWSLPRTVLDILASRACKVVPNSKVVKGHMQKEELEFNSDFYFFKTALHWAGKRNNLEVVRLLLANGADPNIRNADGKIPGQLSTQPAVRSLLGVSDPVEDGVGEPLDIIPNYLAHPQLNYRVDIGARNPIINFRNGLGTPAASSSPIVDELVLKVRIAGMDDDFIEIDVPKSDLTYENLLSTACAELEIPDQTRVKRIRKLPNTIVRRDKDVTRLGPFQEIELIMTDHR</sequence>
<reference evidence="6" key="1">
    <citation type="submission" date="2020-11" db="EMBL/GenBank/DDBJ databases">
        <authorList>
            <person name="Tran Van P."/>
        </authorList>
    </citation>
    <scope>NUCLEOTIDE SEQUENCE</scope>
</reference>
<dbReference type="GO" id="GO:0016887">
    <property type="term" value="F:ATP hydrolysis activity"/>
    <property type="evidence" value="ECO:0007669"/>
    <property type="project" value="InterPro"/>
</dbReference>
<dbReference type="EMBL" id="OA882104">
    <property type="protein sequence ID" value="CAD7272823.1"/>
    <property type="molecule type" value="Genomic_DNA"/>
</dbReference>
<dbReference type="InterPro" id="IPR036890">
    <property type="entry name" value="HATPase_C_sf"/>
</dbReference>
<dbReference type="InterPro" id="IPR036770">
    <property type="entry name" value="Ankyrin_rpt-contain_sf"/>
</dbReference>
<dbReference type="SUPFAM" id="SSF55874">
    <property type="entry name" value="ATPase domain of HSP90 chaperone/DNA topoisomerase II/histidine kinase"/>
    <property type="match status" value="1"/>
</dbReference>
<proteinExistence type="inferred from homology"/>
<feature type="domain" description="Histidine kinase/HSP90-like ATPase" evidence="5">
    <location>
        <begin position="32"/>
        <end position="92"/>
    </location>
</feature>
<dbReference type="EMBL" id="CAJPEX010000067">
    <property type="protein sequence ID" value="CAG0912975.1"/>
    <property type="molecule type" value="Genomic_DNA"/>
</dbReference>
<dbReference type="Gene3D" id="3.30.1540.20">
    <property type="entry name" value="MutL, C-terminal domain, dimerisation subdomain"/>
    <property type="match status" value="1"/>
</dbReference>
<dbReference type="SUPFAM" id="SSF48403">
    <property type="entry name" value="Ankyrin repeat"/>
    <property type="match status" value="1"/>
</dbReference>
<dbReference type="InterPro" id="IPR042120">
    <property type="entry name" value="MutL_C_dimsub"/>
</dbReference>
<dbReference type="Gene3D" id="1.25.40.20">
    <property type="entry name" value="Ankyrin repeat-containing domain"/>
    <property type="match status" value="1"/>
</dbReference>
<comment type="similarity">
    <text evidence="1">Belongs to the DNA mismatch repair MutL/HexB family.</text>
</comment>
<feature type="region of interest" description="Disordered" evidence="4">
    <location>
        <begin position="553"/>
        <end position="587"/>
    </location>
</feature>
<dbReference type="GO" id="GO:0006298">
    <property type="term" value="P:mismatch repair"/>
    <property type="evidence" value="ECO:0007669"/>
    <property type="project" value="InterPro"/>
</dbReference>
<dbReference type="PANTHER" id="PTHR10073">
    <property type="entry name" value="DNA MISMATCH REPAIR PROTEIN MLH, PMS, MUTL"/>
    <property type="match status" value="1"/>
</dbReference>
<dbReference type="InterPro" id="IPR003594">
    <property type="entry name" value="HATPase_dom"/>
</dbReference>
<keyword evidence="7" id="KW-1185">Reference proteome</keyword>
<dbReference type="Gene3D" id="3.30.565.10">
    <property type="entry name" value="Histidine kinase-like ATPase, C-terminal domain"/>
    <property type="match status" value="1"/>
</dbReference>
<dbReference type="PROSITE" id="PS50297">
    <property type="entry name" value="ANK_REP_REGION"/>
    <property type="match status" value="1"/>
</dbReference>
<dbReference type="Proteomes" id="UP000678499">
    <property type="component" value="Unassembled WGS sequence"/>
</dbReference>
<feature type="compositionally biased region" description="Basic and acidic residues" evidence="4">
    <location>
        <begin position="573"/>
        <end position="582"/>
    </location>
</feature>
<feature type="region of interest" description="Disordered" evidence="4">
    <location>
        <begin position="765"/>
        <end position="790"/>
    </location>
</feature>
<evidence type="ECO:0000313" key="7">
    <source>
        <dbReference type="Proteomes" id="UP000678499"/>
    </source>
</evidence>
<dbReference type="SUPFAM" id="SSF118116">
    <property type="entry name" value="DNA mismatch repair protein MutL"/>
    <property type="match status" value="1"/>
</dbReference>
<evidence type="ECO:0000256" key="4">
    <source>
        <dbReference type="SAM" id="MobiDB-lite"/>
    </source>
</evidence>
<protein>
    <recommendedName>
        <fullName evidence="5">Histidine kinase/HSP90-like ATPase domain-containing protein</fullName>
    </recommendedName>
</protein>
<dbReference type="Gene3D" id="3.30.230.10">
    <property type="match status" value="1"/>
</dbReference>
<evidence type="ECO:0000256" key="3">
    <source>
        <dbReference type="PROSITE-ProRule" id="PRU00023"/>
    </source>
</evidence>
<evidence type="ECO:0000256" key="2">
    <source>
        <dbReference type="ARBA" id="ARBA00022763"/>
    </source>
</evidence>
<dbReference type="GO" id="GO:0140664">
    <property type="term" value="F:ATP-dependent DNA damage sensor activity"/>
    <property type="evidence" value="ECO:0007669"/>
    <property type="project" value="InterPro"/>
</dbReference>
<dbReference type="Pfam" id="PF02518">
    <property type="entry name" value="HATPase_c"/>
    <property type="match status" value="1"/>
</dbReference>
<organism evidence="6">
    <name type="scientific">Notodromas monacha</name>
    <dbReference type="NCBI Taxonomy" id="399045"/>
    <lineage>
        <taxon>Eukaryota</taxon>
        <taxon>Metazoa</taxon>
        <taxon>Ecdysozoa</taxon>
        <taxon>Arthropoda</taxon>
        <taxon>Crustacea</taxon>
        <taxon>Oligostraca</taxon>
        <taxon>Ostracoda</taxon>
        <taxon>Podocopa</taxon>
        <taxon>Podocopida</taxon>
        <taxon>Cypridocopina</taxon>
        <taxon>Cypridoidea</taxon>
        <taxon>Cyprididae</taxon>
        <taxon>Notodromas</taxon>
    </lineage>
</organism>
<dbReference type="InterPro" id="IPR038973">
    <property type="entry name" value="MutL/Mlh/Pms-like"/>
</dbReference>
<dbReference type="InterPro" id="IPR014721">
    <property type="entry name" value="Ribsml_uS5_D2-typ_fold_subgr"/>
</dbReference>
<dbReference type="Pfam" id="PF00023">
    <property type="entry name" value="Ank"/>
    <property type="match status" value="1"/>
</dbReference>
<name>A0A7R9BCT6_9CRUS</name>